<dbReference type="EMBL" id="KV878890">
    <property type="protein sequence ID" value="OJJ87935.1"/>
    <property type="molecule type" value="Genomic_DNA"/>
</dbReference>
<reference evidence="12" key="1">
    <citation type="journal article" date="2017" name="Genome Biol.">
        <title>Comparative genomics reveals high biological diversity and specific adaptations in the industrially and medically important fungal genus Aspergillus.</title>
        <authorList>
            <person name="de Vries R.P."/>
            <person name="Riley R."/>
            <person name="Wiebenga A."/>
            <person name="Aguilar-Osorio G."/>
            <person name="Amillis S."/>
            <person name="Uchima C.A."/>
            <person name="Anderluh G."/>
            <person name="Asadollahi M."/>
            <person name="Askin M."/>
            <person name="Barry K."/>
            <person name="Battaglia E."/>
            <person name="Bayram O."/>
            <person name="Benocci T."/>
            <person name="Braus-Stromeyer S.A."/>
            <person name="Caldana C."/>
            <person name="Canovas D."/>
            <person name="Cerqueira G.C."/>
            <person name="Chen F."/>
            <person name="Chen W."/>
            <person name="Choi C."/>
            <person name="Clum A."/>
            <person name="Dos Santos R.A."/>
            <person name="Damasio A.R."/>
            <person name="Diallinas G."/>
            <person name="Emri T."/>
            <person name="Fekete E."/>
            <person name="Flipphi M."/>
            <person name="Freyberg S."/>
            <person name="Gallo A."/>
            <person name="Gournas C."/>
            <person name="Habgood R."/>
            <person name="Hainaut M."/>
            <person name="Harispe M.L."/>
            <person name="Henrissat B."/>
            <person name="Hilden K.S."/>
            <person name="Hope R."/>
            <person name="Hossain A."/>
            <person name="Karabika E."/>
            <person name="Karaffa L."/>
            <person name="Karanyi Z."/>
            <person name="Krasevec N."/>
            <person name="Kuo A."/>
            <person name="Kusch H."/>
            <person name="LaButti K."/>
            <person name="Lagendijk E.L."/>
            <person name="Lapidus A."/>
            <person name="Levasseur A."/>
            <person name="Lindquist E."/>
            <person name="Lipzen A."/>
            <person name="Logrieco A.F."/>
            <person name="MacCabe A."/>
            <person name="Maekelae M.R."/>
            <person name="Malavazi I."/>
            <person name="Melin P."/>
            <person name="Meyer V."/>
            <person name="Mielnichuk N."/>
            <person name="Miskei M."/>
            <person name="Molnar A.P."/>
            <person name="Mule G."/>
            <person name="Ngan C.Y."/>
            <person name="Orejas M."/>
            <person name="Orosz E."/>
            <person name="Ouedraogo J.P."/>
            <person name="Overkamp K.M."/>
            <person name="Park H.-S."/>
            <person name="Perrone G."/>
            <person name="Piumi F."/>
            <person name="Punt P.J."/>
            <person name="Ram A.F."/>
            <person name="Ramon A."/>
            <person name="Rauscher S."/>
            <person name="Record E."/>
            <person name="Riano-Pachon D.M."/>
            <person name="Robert V."/>
            <person name="Roehrig J."/>
            <person name="Ruller R."/>
            <person name="Salamov A."/>
            <person name="Salih N.S."/>
            <person name="Samson R.A."/>
            <person name="Sandor E."/>
            <person name="Sanguinetti M."/>
            <person name="Schuetze T."/>
            <person name="Sepcic K."/>
            <person name="Shelest E."/>
            <person name="Sherlock G."/>
            <person name="Sophianopoulou V."/>
            <person name="Squina F.M."/>
            <person name="Sun H."/>
            <person name="Susca A."/>
            <person name="Todd R.B."/>
            <person name="Tsang A."/>
            <person name="Unkles S.E."/>
            <person name="van de Wiele N."/>
            <person name="van Rossen-Uffink D."/>
            <person name="Oliveira J.V."/>
            <person name="Vesth T.C."/>
            <person name="Visser J."/>
            <person name="Yu J.-H."/>
            <person name="Zhou M."/>
            <person name="Andersen M.R."/>
            <person name="Archer D.B."/>
            <person name="Baker S.E."/>
            <person name="Benoit I."/>
            <person name="Brakhage A.A."/>
            <person name="Braus G.H."/>
            <person name="Fischer R."/>
            <person name="Frisvad J.C."/>
            <person name="Goldman G.H."/>
            <person name="Houbraken J."/>
            <person name="Oakley B."/>
            <person name="Pocsi I."/>
            <person name="Scazzocchio C."/>
            <person name="Seiboth B."/>
            <person name="vanKuyk P.A."/>
            <person name="Wortman J."/>
            <person name="Dyer P.S."/>
            <person name="Grigoriev I.V."/>
        </authorList>
    </citation>
    <scope>NUCLEOTIDE SEQUENCE [LARGE SCALE GENOMIC DNA]</scope>
    <source>
        <strain evidence="12">CBS 516.65</strain>
    </source>
</reference>
<evidence type="ECO:0000259" key="10">
    <source>
        <dbReference type="PROSITE" id="PS50075"/>
    </source>
</evidence>
<evidence type="ECO:0000256" key="9">
    <source>
        <dbReference type="ARBA" id="ARBA00078302"/>
    </source>
</evidence>
<dbReference type="InterPro" id="IPR025110">
    <property type="entry name" value="AMP-bd_C"/>
</dbReference>
<sequence length="4766" mass="520197">MHGEHPGAEEKMPRRIIRWWRWKYWKVRIPAVWMLRKIMSGFFSSFEGHRNPPETTTTNDSKMTNGDYIISVPADEILPVTKVPALDTIDQYAVERVAGEVAQSPAIELSCDAGSRDVAKGIVQAYARFVSHFTGLEDVAFAISRDSSYVSTESRRAVVCASVFAEEEAGKTCNLREADYARLDKDEVQFALELRNAEPENGDQHAGSEDSFTLLAQPGAGNGVWQFSFAYPQRLIPDAAVTQLLKVIASFLTHSAISPRFAIPSEADNTPNPSILNFPPLMTPPSRDSDKDVERPISPFLLHAAFEGWAQSRPEAVALDFVHSLPSASTEAEHSVLTYGALNTAATRLAARLRELCATAPGTDEGRIIPVYMTTSPELYICYLAVLKAGYAFSPIPQDAPEQRVREILEDIASPVILGNTPEPSFGPWRHDESNAPTWLDVPEVTGWRDLQGETAVSADTVPFDAPEIKADQTAYLLFTSGSTGKPKGVQVHHMAVACSIESHSTAIPLPGNSAGDFRWFQFAAPTFDPSLMEIFVTLSSGATLCSANRSLTLTDLEGTINEARATIMMATPSLAALLRPSRLTTLESLWTMGEKLNRTVIDNFATDESRMLVNAYGPTEGAINCTFLGPVDYSVRGSIIGEALPTCSMLVLDPDSHLPKAVPAGLAGELAIGGPQVSKGYLNRPTETAKAFVYSPEFGYVYRTGDMARIVWDDSGREVLEFLGRITSDQVKVSGRRLELGEVESVLATVSGVTEVVAIVSKRDQQTQGSEQIVACLVTDSESDRQTIVRQAHDNTHRHLSDYMCPSVYAFFNALPRSSSGKVDRKAISAKLQQGSSDVEIISPPRAADLNGDLADWDVPADSDLLSLRQLIISLLSEATNEETSAIKPDASLYSLGVDSLGAMRLLQKLRDNSITGLSVGDILQAETPRALVSTVSQVRQSESSGAEAQKEKDDQLQQRLVAFNAKNLSTCAERLELSADQIEKVLPTTATQSGMLASFLRSSSDKTFETRSYIYHSVLPLGAGVDVDRVKGAWDTVTQSYDSFRTAFCWLDDDMAPFAQCIMAPGASSEQHWNIYNVSEGSSEEETMQTVLRHVENTISLSSPPWAISVIQTPEKCTFILSMFHGIFDGGSLQLLLEDVSCAYEGKPLVQRTSLEHIVKHHFQADHAETAAFWQKHLDNHSPVGFPSVTPFRPPTAKKTDAVEITARTGYDDLKKLSRKSGSTPLSVLQAAWASVLLAYTGNPDLDVVIGSVVSGRLDPESEACIGPTFTTVPVRLSLNQISKDGEFWTNQSVARHLTSFNAKTLSHLQPRLGSMVTADGKLPYDTLLAYQDFNAGSSESSLWTSINHPPMANDFAVMVEVWPDVDSSLTLRASFNHAQLDRDAAEMMLRQLDDIVAFVLERPDEDFLTAPSNTQVGLKSSCNPDAAITEASQTTLIHTQFEEHARSNPEDLALIFKGDLEDENSPLNISWTYAEMDARAARLAQNLVDVYGPLTNKAVPICIEKSPALYVAILGILKAGGAWCPIDTFSPAQRRHDLVARTESKVLLVSSADGAQPADAIPPGVDVVDVSPLSGKEPVDALAVDEVSQRASPSDMAYLIWTSGTTGAPKGVPITHSAGVSSMRSLQKDVPTNVAGGVVRCLQFSAYTFDVSVQDIFYTWGVGGVLISASREIMLGSFSQLANTTNATHAHLTPAFSAGVSRKTCTTLEVITMIGEKLTTSVADDWGTDMRAYNTYGPAEATVVSTLREFGNESKNIKSANIGWPMDTVSVFVTRNQKQVMKNAVGELALGGPQLSPGYLNQDDVTHAKYVWNEEASQTVYYTGDLVRMLADGSLEYINRVDDLVKLGGIRVELSEISYSLGECHPLVENIETCIINRPDRPAKVVVAFLSAPGAVSEDDKELLLLSDVAVEIARAASEQAQSVLPDHMIPSVYLVVGSIPRTQSAKTDRRALQAAYASVDIEDWEARMNPGNGLTDDLVDDQGNATTVSQIVETISALANISTFIITKTSRLGSLGIDSIHAIRLASRLNEAGYRLSVVDVLHCVTVQDLVNLASASTDVSGVVVDAFDVEEFNQRWVGSVKSKVKDELSVVKATTIQESLLSETMGTYNMYWSNHFVSLDSTVDLTRLRQSWFAVSQKAEALRTGFIPVAEISNVNVQDNLDFSLLQLIYAYPLVDWESVECTDADWRETLDTRLEALMSKHQANYFRNPPWAATVLDKGSERIMVFTVHHSIYDGPSLEFIMDDVQSAYGYKPPTRNQMRDALSVVLPTDQRSAETRDFWQTELEKFSQIEAPVWPDLTGKRVAPGTEPEHKFITEEILLTEPVGKLQSAATQLGVSSIASIVRAAWGCVCLSYFGTPAAVFAETLSDRVLDATLENCIGPLLSVVPVPFHPQGTARELLTDQHRISVQSWKHRHIHAREVRKMLKRARGEPLYPAIFTFHITDQQPGEKTSGLDIWNAIEDPIGLHVEHPMAVNVFQRPDGALMVEASADSAIISEEQLSIFARQIDAFVSAMIAYPDEPVTQLVQHFPTDLLAVSNQVVTQEVKNSVNLSPTHWLEQYAQTNPDWTAVEAATAISEDGIEKEGMSFGELNAAANQVAAFIASQGHKNRMIAICAGRNIASYPVTIGIYKSGNAYLPIDENLPNDRKAFLVEDGESPIVFTESSFAATFADVPESCRVICIDDPSFQETVATMPSEDTDYQSHPDDLSYLLYTSGSTGKPKGVMITRGNLSSFIESLSEFICDISPETMNLGGKGRWIAQASRAFDPHIVEMFFPWRHGMATVTGPRMMLLDNLQLTMSKWEITHGSLVPSVLDQTNTLPEDCPSMVYLSVGGEKISQKVLDTWGLSPNVALANAYGPTEVTIGCTFAHVKPDTNLRNIGPPLTACTGHVFLPGTMTYALRGQTGELCFSGDIVGRGYLNRPDAKGYAAGPNGEKMYRTGDIGRLMPDDSVEYLGRGDDQTKIRGQRLELGEVSEVLRASSTIDIDVATAVVQHPGLSRVQLISFVSRSNSVKSRSKAGLGEKGYEVTLLQSDVATLGKELQEACAKKVPSYMVPEIVLPVTFIPLAAMSGKVDMKPLHAIFANLPLSAVLRGNNAGAVDGSAFADRPLNDNEQAVVNEICTVVSTDPSIIGPMTNIFEVGIDSLSAINLSVKLRNIGYDASVARVMNNPAIEQLARLPRSTNKANGDAAAAELRQKLEAMDAQFRQNAPESVELSRVASVRPCLPLQEGLVARSINSEGRQLYVNHIALQLAESVDADQLKNAWQTAALDNEILRTAFAALDQEMVQVLFSADSYEIRWEEEEAGNLDEAVAVLNAQQESLSQDIISNISAVPPVRFVLIRSSSTKQPLLLDISIHHALYDGESFSMLIEEIAARYANDSVPERGSPSAFVEHVYSQDLEKAKQHWTTALAGCHPTILRSDSDISETSNTHRALRSKLSHLERCSAALKTTVPSLVQAIFGLLLADLVDAGDVTYGTVLSGRAVSVPGADSVLLPCITTIPGRLDTTGLTTVNEVVTTVQKSAVKSLEFQHTSLRHIQRWLKSETALFDCLFSFIRSTSPSEYNFWSELESHMPADYPFAVEAEADSAEDIVHLNCRFSTSFSATYSAEEFLEKMDAVLSSVVAGENVSLENFNLSQPQSASSSAVSVKWDETTWSAEELQIQEMVANFCGLDKSAVSKGASFLALGIDSVTAIQFSRNLRDAGFNASSSDVMRFSCVGALAAQLCSQEAKEEDNSTTPSVDINTYHSHVPVLGPNDSVSAMFSCTPLQSSMITGTLGSAGAVYTHPHPVRLADDVDVPRLKESITRIIQANDILRTSFHSIEDLGYAWVGAVHTSPALNWHEITLPSTVDPLSEISSMFRFDKETSFTVPPIRSVLVTRPTDKLLVIVMHHSLYDGASLPFVFEDLARAYQEDTISERPQFSDTVNFVLNGQEQATEFWTQKLLGYEVTELPRLPSSESQDQMFMSECRVGLDIGNIIEACKAMEVTVQSVSLLAYSKVLTNLLGKRDVVFGQVLAGRSLPTPRAEKTIGPLFNTVAQRVTFEPKFLSNKTMARRLQQLTTDSQVYQHAPLRNVQNRLRQIDGLKSASLFDTLFVFQKSADIDTSVLDGQQIWTPYNADDYAAQAEHKINIEIDHAQDGIVARATCNGEYLSQSKLDEALELFSSVFQDIVEHPTRCATVIPDGLGELPLRLSLEEVKSPEVEQRETSRVPAHEGLVQGILAEAAGVSADNIAPDTSIFNIGLDSLSAIRIASICRSKGLKAGVADILQGNTLRGISQRIQPTSASNVQVQGPLLRDYNRIESAVLGQLGLQKDAIETILPCLGGQVYHLASWIKSNRTLFEPAWSYFSNERIDEVQLEKAWLQLRQRHPILRTCFAVTSPSDAYQVVMKHADNDTFKVINSPLTVTEAAKEQAKEEGLHPSSLSVPPVRLRLLKASDRDGIQVLINHAAYDAWTMPMFVAELAKLYRGEAPETNPNFPSFVDYSVRSVRGLDESAYWSSVVGSSAPTLIKGGEASGPEEQLFVGAWEKVRNLSEMENACRSSGIGLQSAVLLAVSRCLARSTGVESPTMGLYQTGRSASFTDIERLSGPCLNVTPFVVPNAEQSNTGLLEKTRDIQSSLAKRVSYEQSSLRDILARWASTKGTQTPLFNAWVNLLWMQAQPPVNGELFEPLRIGVPTDFIPSEPLPPVDEMSTSVAALDTSYIPDANVYIDIGPDVRTDSIGFGVRVEGGLLTEDEVQEFVGEIGKEIEGIVSSLR</sequence>
<evidence type="ECO:0000313" key="12">
    <source>
        <dbReference type="Proteomes" id="UP000184300"/>
    </source>
</evidence>
<dbReference type="CDD" id="cd05918">
    <property type="entry name" value="A_NRPS_SidN3_like"/>
    <property type="match status" value="3"/>
</dbReference>
<dbReference type="GO" id="GO:0016874">
    <property type="term" value="F:ligase activity"/>
    <property type="evidence" value="ECO:0007669"/>
    <property type="project" value="UniProtKB-KW"/>
</dbReference>
<protein>
    <recommendedName>
        <fullName evidence="8">Nonribosomal peptide synthetase sidC</fullName>
    </recommendedName>
    <alternativeName>
        <fullName evidence="9">Siderophore peptide synthetase C</fullName>
    </alternativeName>
</protein>
<accession>A0A1L9VVK1</accession>
<comment type="pathway">
    <text evidence="1">Siderophore biosynthesis.</text>
</comment>
<dbReference type="Pfam" id="PF00501">
    <property type="entry name" value="AMP-binding"/>
    <property type="match status" value="3"/>
</dbReference>
<dbReference type="PROSITE" id="PS50075">
    <property type="entry name" value="CARRIER"/>
    <property type="match status" value="5"/>
</dbReference>
<dbReference type="FunFam" id="3.40.50.12780:FF:000056">
    <property type="entry name" value="Nonribosomal siderophore peptide synthase SidC"/>
    <property type="match status" value="1"/>
</dbReference>
<dbReference type="InterPro" id="IPR006162">
    <property type="entry name" value="Ppantetheine_attach_site"/>
</dbReference>
<dbReference type="FunFam" id="3.30.300.30:FF:000033">
    <property type="entry name" value="Nonribosomal siderophore peptide synthase SidC"/>
    <property type="match status" value="1"/>
</dbReference>
<dbReference type="GeneID" id="34466289"/>
<keyword evidence="5" id="KW-0677">Repeat</keyword>
<dbReference type="SUPFAM" id="SSF52777">
    <property type="entry name" value="CoA-dependent acyltransferases"/>
    <property type="match status" value="10"/>
</dbReference>
<gene>
    <name evidence="11" type="ORF">ASPGLDRAFT_79637</name>
</gene>
<dbReference type="VEuPathDB" id="FungiDB:ASPGLDRAFT_79637"/>
<evidence type="ECO:0000313" key="11">
    <source>
        <dbReference type="EMBL" id="OJJ87935.1"/>
    </source>
</evidence>
<dbReference type="Proteomes" id="UP000184300">
    <property type="component" value="Unassembled WGS sequence"/>
</dbReference>
<dbReference type="FunFam" id="3.30.559.30:FF:000015">
    <property type="entry name" value="Nonribosomal siderophore peptide synthase SidC"/>
    <property type="match status" value="1"/>
</dbReference>
<proteinExistence type="inferred from homology"/>
<dbReference type="FunFam" id="3.30.300.30:FF:000015">
    <property type="entry name" value="Nonribosomal peptide synthase SidD"/>
    <property type="match status" value="2"/>
</dbReference>
<evidence type="ECO:0000256" key="2">
    <source>
        <dbReference type="ARBA" id="ARBA00022450"/>
    </source>
</evidence>
<evidence type="ECO:0000256" key="5">
    <source>
        <dbReference type="ARBA" id="ARBA00022737"/>
    </source>
</evidence>
<dbReference type="PROSITE" id="PS00012">
    <property type="entry name" value="PHOSPHOPANTETHEINE"/>
    <property type="match status" value="3"/>
</dbReference>
<dbReference type="FunFam" id="3.30.559.10:FF:000055">
    <property type="entry name" value="Nonribosomal peptide synthetase sidC"/>
    <property type="match status" value="1"/>
</dbReference>
<dbReference type="GO" id="GO:0005737">
    <property type="term" value="C:cytoplasm"/>
    <property type="evidence" value="ECO:0007669"/>
    <property type="project" value="TreeGrafter"/>
</dbReference>
<dbReference type="InterPro" id="IPR020845">
    <property type="entry name" value="AMP-binding_CS"/>
</dbReference>
<organism evidence="11 12">
    <name type="scientific">Aspergillus glaucus CBS 516.65</name>
    <dbReference type="NCBI Taxonomy" id="1160497"/>
    <lineage>
        <taxon>Eukaryota</taxon>
        <taxon>Fungi</taxon>
        <taxon>Dikarya</taxon>
        <taxon>Ascomycota</taxon>
        <taxon>Pezizomycotina</taxon>
        <taxon>Eurotiomycetes</taxon>
        <taxon>Eurotiomycetidae</taxon>
        <taxon>Eurotiales</taxon>
        <taxon>Aspergillaceae</taxon>
        <taxon>Aspergillus</taxon>
        <taxon>Aspergillus subgen. Aspergillus</taxon>
    </lineage>
</organism>
<dbReference type="GO" id="GO:0043041">
    <property type="term" value="P:amino acid activation for nonribosomal peptide biosynthetic process"/>
    <property type="evidence" value="ECO:0007669"/>
    <property type="project" value="TreeGrafter"/>
</dbReference>
<keyword evidence="3" id="KW-0597">Phosphoprotein</keyword>
<dbReference type="PANTHER" id="PTHR45527:SF2">
    <property type="entry name" value="FERRICROCIN SYNTHETASE (NONRIBOSOMAL PEPTIDE SIDEROPHORE SYNTHASE ) (EUROFUNG)"/>
    <property type="match status" value="1"/>
</dbReference>
<dbReference type="SMART" id="SM00823">
    <property type="entry name" value="PKS_PP"/>
    <property type="match status" value="4"/>
</dbReference>
<dbReference type="FunFam" id="3.30.559.10:FF:000038">
    <property type="entry name" value="Nonribosomal siderophore peptide synthase SidC"/>
    <property type="match status" value="1"/>
</dbReference>
<dbReference type="Gene3D" id="3.30.559.10">
    <property type="entry name" value="Chloramphenicol acetyltransferase-like domain"/>
    <property type="match status" value="5"/>
</dbReference>
<evidence type="ECO:0000256" key="3">
    <source>
        <dbReference type="ARBA" id="ARBA00022553"/>
    </source>
</evidence>
<dbReference type="InterPro" id="IPR001242">
    <property type="entry name" value="Condensation_dom"/>
</dbReference>
<dbReference type="SUPFAM" id="SSF47336">
    <property type="entry name" value="ACP-like"/>
    <property type="match status" value="5"/>
</dbReference>
<dbReference type="FunFam" id="3.30.559.30:FF:000014">
    <property type="entry name" value="Nonribosomal siderophore peptide synthase SidC"/>
    <property type="match status" value="1"/>
</dbReference>
<dbReference type="STRING" id="1160497.A0A1L9VVK1"/>
<keyword evidence="6" id="KW-0843">Virulence</keyword>
<evidence type="ECO:0000256" key="1">
    <source>
        <dbReference type="ARBA" id="ARBA00004924"/>
    </source>
</evidence>
<feature type="domain" description="Carrier" evidence="10">
    <location>
        <begin position="864"/>
        <end position="941"/>
    </location>
</feature>
<dbReference type="InterPro" id="IPR020806">
    <property type="entry name" value="PKS_PP-bd"/>
</dbReference>
<dbReference type="Gene3D" id="3.40.50.12780">
    <property type="entry name" value="N-terminal domain of ligase-like"/>
    <property type="match status" value="3"/>
</dbReference>
<dbReference type="InterPro" id="IPR023213">
    <property type="entry name" value="CAT-like_dom_sf"/>
</dbReference>
<evidence type="ECO:0000256" key="8">
    <source>
        <dbReference type="ARBA" id="ARBA00067294"/>
    </source>
</evidence>
<dbReference type="OrthoDB" id="416786at2759"/>
<dbReference type="Gene3D" id="3.30.559.30">
    <property type="entry name" value="Nonribosomal peptide synthetase, condensation domain"/>
    <property type="match status" value="5"/>
</dbReference>
<feature type="domain" description="Carrier" evidence="10">
    <location>
        <begin position="3114"/>
        <end position="3190"/>
    </location>
</feature>
<dbReference type="Gene3D" id="3.30.300.30">
    <property type="match status" value="3"/>
</dbReference>
<comment type="similarity">
    <text evidence="7">Belongs to the NRP synthetase family.</text>
</comment>
<keyword evidence="12" id="KW-1185">Reference proteome</keyword>
<dbReference type="PROSITE" id="PS00455">
    <property type="entry name" value="AMP_BINDING"/>
    <property type="match status" value="3"/>
</dbReference>
<dbReference type="GO" id="GO:0010106">
    <property type="term" value="P:cellular response to iron ion starvation"/>
    <property type="evidence" value="ECO:0007669"/>
    <property type="project" value="UniProtKB-ARBA"/>
</dbReference>
<dbReference type="SUPFAM" id="SSF56801">
    <property type="entry name" value="Acetyl-CoA synthetase-like"/>
    <property type="match status" value="3"/>
</dbReference>
<feature type="domain" description="Carrier" evidence="10">
    <location>
        <begin position="4220"/>
        <end position="4293"/>
    </location>
</feature>
<dbReference type="Pfam" id="PF00668">
    <property type="entry name" value="Condensation"/>
    <property type="match status" value="5"/>
</dbReference>
<evidence type="ECO:0000256" key="4">
    <source>
        <dbReference type="ARBA" id="ARBA00022598"/>
    </source>
</evidence>
<dbReference type="InterPro" id="IPR042099">
    <property type="entry name" value="ANL_N_sf"/>
</dbReference>
<name>A0A1L9VVK1_ASPGL</name>
<dbReference type="CDD" id="cd19542">
    <property type="entry name" value="CT_NRPS-like"/>
    <property type="match status" value="3"/>
</dbReference>
<dbReference type="InterPro" id="IPR009081">
    <property type="entry name" value="PP-bd_ACP"/>
</dbReference>
<dbReference type="InterPro" id="IPR036736">
    <property type="entry name" value="ACP-like_sf"/>
</dbReference>
<dbReference type="Pfam" id="PF13193">
    <property type="entry name" value="AMP-binding_C"/>
    <property type="match status" value="1"/>
</dbReference>
<keyword evidence="4" id="KW-0436">Ligase</keyword>
<keyword evidence="2" id="KW-0596">Phosphopantetheine</keyword>
<dbReference type="NCBIfam" id="NF003417">
    <property type="entry name" value="PRK04813.1"/>
    <property type="match status" value="3"/>
</dbReference>
<dbReference type="PANTHER" id="PTHR45527">
    <property type="entry name" value="NONRIBOSOMAL PEPTIDE SYNTHETASE"/>
    <property type="match status" value="1"/>
</dbReference>
<dbReference type="RefSeq" id="XP_022404618.1">
    <property type="nucleotide sequence ID" value="XM_022550029.1"/>
</dbReference>
<dbReference type="InterPro" id="IPR000873">
    <property type="entry name" value="AMP-dep_synth/lig_dom"/>
</dbReference>
<feature type="domain" description="Carrier" evidence="10">
    <location>
        <begin position="1986"/>
        <end position="2062"/>
    </location>
</feature>
<feature type="domain" description="Carrier" evidence="10">
    <location>
        <begin position="3664"/>
        <end position="3737"/>
    </location>
</feature>
<evidence type="ECO:0000256" key="7">
    <source>
        <dbReference type="ARBA" id="ARBA00029454"/>
    </source>
</evidence>
<dbReference type="GO" id="GO:0031169">
    <property type="term" value="P:ferrichrome biosynthetic process"/>
    <property type="evidence" value="ECO:0007669"/>
    <property type="project" value="UniProtKB-ARBA"/>
</dbReference>
<dbReference type="GO" id="GO:0031177">
    <property type="term" value="F:phosphopantetheine binding"/>
    <property type="evidence" value="ECO:0007669"/>
    <property type="project" value="InterPro"/>
</dbReference>
<dbReference type="Gene3D" id="1.10.1200.10">
    <property type="entry name" value="ACP-like"/>
    <property type="match status" value="5"/>
</dbReference>
<evidence type="ECO:0000256" key="6">
    <source>
        <dbReference type="ARBA" id="ARBA00023026"/>
    </source>
</evidence>
<dbReference type="InterPro" id="IPR045851">
    <property type="entry name" value="AMP-bd_C_sf"/>
</dbReference>
<dbReference type="Pfam" id="PF00550">
    <property type="entry name" value="PP-binding"/>
    <property type="match status" value="5"/>
</dbReference>
<dbReference type="FunFam" id="3.40.50.12780:FF:000024">
    <property type="entry name" value="Nonribosomal siderophore peptide synthase SidC"/>
    <property type="match status" value="2"/>
</dbReference>